<dbReference type="AlphaFoldDB" id="A0A9P7KGC9"/>
<sequence>MPGAFLESSDPVVRHRNPCEIATRVIRDVGNQPALGMPQETLADDLKRISLVDNPEHSRFFGTSSGAMLVHTAIDLKNEYTGGSGDEIRRRILGSRREEFWTLRPWERAGDTVPKASFAFPEDDLMTSLVDHYFTKVNLLLPLLHRPSFERSIIEGLHLRHDGFGATVLLVCAVASRFSDDPRVRIDGVDSFHSAGWKCSQRS</sequence>
<evidence type="ECO:0000313" key="2">
    <source>
        <dbReference type="Proteomes" id="UP000775547"/>
    </source>
</evidence>
<evidence type="ECO:0000313" key="1">
    <source>
        <dbReference type="EMBL" id="KAG5646711.1"/>
    </source>
</evidence>
<keyword evidence="2" id="KW-1185">Reference proteome</keyword>
<name>A0A9P7KGC9_9AGAR</name>
<protein>
    <submittedName>
        <fullName evidence="1">Uncharacterized protein</fullName>
    </submittedName>
</protein>
<dbReference type="CDD" id="cd12148">
    <property type="entry name" value="fungal_TF_MHR"/>
    <property type="match status" value="1"/>
</dbReference>
<dbReference type="Proteomes" id="UP000775547">
    <property type="component" value="Unassembled WGS sequence"/>
</dbReference>
<gene>
    <name evidence="1" type="ORF">DXG03_002393</name>
</gene>
<reference evidence="1" key="2">
    <citation type="submission" date="2021-10" db="EMBL/GenBank/DDBJ databases">
        <title>Phylogenomics reveals ancestral predisposition of the termite-cultivated fungus Termitomyces towards a domesticated lifestyle.</title>
        <authorList>
            <person name="Auxier B."/>
            <person name="Grum-Grzhimaylo A."/>
            <person name="Cardenas M.E."/>
            <person name="Lodge J.D."/>
            <person name="Laessoe T."/>
            <person name="Pedersen O."/>
            <person name="Smith M.E."/>
            <person name="Kuyper T.W."/>
            <person name="Franco-Molano E.A."/>
            <person name="Baroni T.J."/>
            <person name="Aanen D.K."/>
        </authorList>
    </citation>
    <scope>NUCLEOTIDE SEQUENCE</scope>
    <source>
        <strain evidence="1">AP01</strain>
        <tissue evidence="1">Mycelium</tissue>
    </source>
</reference>
<comment type="caution">
    <text evidence="1">The sequence shown here is derived from an EMBL/GenBank/DDBJ whole genome shotgun (WGS) entry which is preliminary data.</text>
</comment>
<dbReference type="OrthoDB" id="4456959at2759"/>
<organism evidence="1 2">
    <name type="scientific">Asterophora parasitica</name>
    <dbReference type="NCBI Taxonomy" id="117018"/>
    <lineage>
        <taxon>Eukaryota</taxon>
        <taxon>Fungi</taxon>
        <taxon>Dikarya</taxon>
        <taxon>Basidiomycota</taxon>
        <taxon>Agaricomycotina</taxon>
        <taxon>Agaricomycetes</taxon>
        <taxon>Agaricomycetidae</taxon>
        <taxon>Agaricales</taxon>
        <taxon>Tricholomatineae</taxon>
        <taxon>Lyophyllaceae</taxon>
        <taxon>Asterophora</taxon>
    </lineage>
</organism>
<proteinExistence type="predicted"/>
<reference evidence="1" key="1">
    <citation type="submission" date="2020-07" db="EMBL/GenBank/DDBJ databases">
        <authorList>
            <person name="Nieuwenhuis M."/>
            <person name="Van De Peppel L.J.J."/>
        </authorList>
    </citation>
    <scope>NUCLEOTIDE SEQUENCE</scope>
    <source>
        <strain evidence="1">AP01</strain>
        <tissue evidence="1">Mycelium</tissue>
    </source>
</reference>
<accession>A0A9P7KGC9</accession>
<dbReference type="EMBL" id="JABCKV010000017">
    <property type="protein sequence ID" value="KAG5646711.1"/>
    <property type="molecule type" value="Genomic_DNA"/>
</dbReference>